<name>A0ABS6BQ53_9CLOT</name>
<accession>A0ABS6BQ53</accession>
<dbReference type="EMBL" id="JAHLDV010000006">
    <property type="protein sequence ID" value="MBU3159051.1"/>
    <property type="molecule type" value="Genomic_DNA"/>
</dbReference>
<dbReference type="RefSeq" id="WP_216146253.1">
    <property type="nucleotide sequence ID" value="NZ_JAHLDV010000006.1"/>
</dbReference>
<organism evidence="1 2">
    <name type="scientific">Clostridium frigoris</name>
    <dbReference type="NCBI Taxonomy" id="205327"/>
    <lineage>
        <taxon>Bacteria</taxon>
        <taxon>Bacillati</taxon>
        <taxon>Bacillota</taxon>
        <taxon>Clostridia</taxon>
        <taxon>Eubacteriales</taxon>
        <taxon>Clostridiaceae</taxon>
        <taxon>Clostridium</taxon>
    </lineage>
</organism>
<evidence type="ECO:0000313" key="2">
    <source>
        <dbReference type="Proteomes" id="UP000776252"/>
    </source>
</evidence>
<comment type="caution">
    <text evidence="1">The sequence shown here is derived from an EMBL/GenBank/DDBJ whole genome shotgun (WGS) entry which is preliminary data.</text>
</comment>
<evidence type="ECO:0000313" key="1">
    <source>
        <dbReference type="EMBL" id="MBU3159051.1"/>
    </source>
</evidence>
<sequence>MGIDNQVSIKVESIEKIIKELNEISILSAEPHLKIKIEELQKFVSNLLNLDSKSSIEDIIFEKMVEVKNSSPDLHLKLYMLYRNLVSGRIAKEEAIISYERSLSLFPPDVMVY</sequence>
<gene>
    <name evidence="1" type="ORF">KPL37_04670</name>
</gene>
<reference evidence="1 2" key="1">
    <citation type="submission" date="2021-06" db="EMBL/GenBank/DDBJ databases">
        <title>Clostridia strains as spoilage organisms.</title>
        <authorList>
            <person name="Wambui J."/>
            <person name="Stephan R."/>
            <person name="Stevens M.J.A."/>
        </authorList>
    </citation>
    <scope>NUCLEOTIDE SEQUENCE [LARGE SCALE GENOMIC DNA]</scope>
    <source>
        <strain evidence="1 2">DSM 14204</strain>
    </source>
</reference>
<keyword evidence="2" id="KW-1185">Reference proteome</keyword>
<protein>
    <submittedName>
        <fullName evidence="1">Uncharacterized protein</fullName>
    </submittedName>
</protein>
<proteinExistence type="predicted"/>
<dbReference type="Proteomes" id="UP000776252">
    <property type="component" value="Unassembled WGS sequence"/>
</dbReference>